<dbReference type="InterPro" id="IPR005144">
    <property type="entry name" value="ATP-cone_dom"/>
</dbReference>
<dbReference type="RefSeq" id="WP_130180884.1">
    <property type="nucleotide sequence ID" value="NZ_CP035945.1"/>
</dbReference>
<dbReference type="NCBIfam" id="NF006126">
    <property type="entry name" value="PRK08270.1"/>
    <property type="match status" value="1"/>
</dbReference>
<dbReference type="GO" id="GO:0006260">
    <property type="term" value="P:DNA replication"/>
    <property type="evidence" value="ECO:0007669"/>
    <property type="project" value="InterPro"/>
</dbReference>
<dbReference type="GO" id="GO:0009265">
    <property type="term" value="P:2'-deoxyribonucleotide biosynthetic process"/>
    <property type="evidence" value="ECO:0007669"/>
    <property type="project" value="TreeGrafter"/>
</dbReference>
<evidence type="ECO:0000259" key="5">
    <source>
        <dbReference type="PROSITE" id="PS51161"/>
    </source>
</evidence>
<feature type="coiled-coil region" evidence="4">
    <location>
        <begin position="501"/>
        <end position="528"/>
    </location>
</feature>
<dbReference type="Gene3D" id="3.40.30.10">
    <property type="entry name" value="Glutaredoxin"/>
    <property type="match status" value="1"/>
</dbReference>
<keyword evidence="6" id="KW-0560">Oxidoreductase</keyword>
<evidence type="ECO:0000313" key="6">
    <source>
        <dbReference type="EMBL" id="QBE96900.1"/>
    </source>
</evidence>
<dbReference type="AlphaFoldDB" id="A0A4P6M026"/>
<keyword evidence="1 3" id="KW-0547">Nucleotide-binding</keyword>
<dbReference type="Pfam" id="PF13597">
    <property type="entry name" value="NRDD"/>
    <property type="match status" value="1"/>
</dbReference>
<dbReference type="Proteomes" id="UP000289794">
    <property type="component" value="Chromosome"/>
</dbReference>
<dbReference type="InterPro" id="IPR036249">
    <property type="entry name" value="Thioredoxin-like_sf"/>
</dbReference>
<dbReference type="SUPFAM" id="SSF52833">
    <property type="entry name" value="Thioredoxin-like"/>
    <property type="match status" value="1"/>
</dbReference>
<sequence>MFQVVKRDGEIAEFRLDKIAEAVKKAFDATENEYSSDMLDLLALRVTSDFQKKIVKGKVSVEDIQDSVENVLIQAGYSDVAKSYILYRKQREKIRNMKSTILDYKEIVNSYVKVEDWRVKENSTVTYSVGGLILSNSGAVTANYWLSEIYDTEIAEAHRNADIHIHDLSMLTGYCAGWSLKQLIKEGLGGIEGKITSSPAKHLSVLCNQMVNFLGIMQNEWAGAQAFSSFDTYLAPFVKADSLSYPEVKKCVESFIYGVNTPSRWGTQAPFSNITLDWTVPNDLAELPAIVGGKEMSFKYKDCKKEMDMVNKAFIETMIEGDANGRGFQYPIPTYSITRDFDWSDTENNKLLFEMTSKYGTPYFSNYINSDMEPSDVRSMCCRLRLDLRELRKKTGGFFGSGESTGSVGVVTINMPRIAYMAEDEDDFFRCLDHMMDISARSLKIKRDVITKLLDEGLYPYTKRYLGSFENHFSTIGLLGMNEAGLNARWLKCDMSDERTQEFSKRVLNHMRERLKDYQEEYGDLYNLEATPAESTSYRLAKHDRKRWPDIRTAGNEGDTPYYTNSSHLPVDYTADIFDALDIQDELQTLYTSGTVFHAFLGEKLPDWKAAAALVRKIAQNYRLPYYTLSPTYSVCKDHGYLSGEHFVCPKCGKKAEVYSRITGYYRPVQNWNDGKSQEYKNRTVYDIAHSDFKIQTQMTAAPESDVRIQESDAGQVTAKYLFTTETCPNCKIAKQMLEGEDYELVDAEKNPELARKFGVMQAPTLIVINGEETKKYVNASNIQRYVDED</sequence>
<dbReference type="CDD" id="cd02947">
    <property type="entry name" value="TRX_family"/>
    <property type="match status" value="1"/>
</dbReference>
<dbReference type="Pfam" id="PF03477">
    <property type="entry name" value="ATP-cone"/>
    <property type="match status" value="1"/>
</dbReference>
<evidence type="ECO:0000256" key="1">
    <source>
        <dbReference type="ARBA" id="ARBA00022741"/>
    </source>
</evidence>
<dbReference type="InterPro" id="IPR012833">
    <property type="entry name" value="NrdD"/>
</dbReference>
<dbReference type="GO" id="GO:0005524">
    <property type="term" value="F:ATP binding"/>
    <property type="evidence" value="ECO:0007669"/>
    <property type="project" value="UniProtKB-UniRule"/>
</dbReference>
<dbReference type="GO" id="GO:0004748">
    <property type="term" value="F:ribonucleoside-diphosphate reductase activity, thioredoxin disulfide as acceptor"/>
    <property type="evidence" value="ECO:0007669"/>
    <property type="project" value="TreeGrafter"/>
</dbReference>
<protein>
    <submittedName>
        <fullName evidence="6">Anaerobic ribonucleoside-triphosphate reductase</fullName>
        <ecNumber evidence="6">1.17.4.2</ecNumber>
    </submittedName>
</protein>
<reference evidence="6 7" key="1">
    <citation type="submission" date="2019-01" db="EMBL/GenBank/DDBJ databases">
        <title>PMF-metabolizing Aryl O-demethylase.</title>
        <authorList>
            <person name="Kim M."/>
        </authorList>
    </citation>
    <scope>NUCLEOTIDE SEQUENCE [LARGE SCALE GENOMIC DNA]</scope>
    <source>
        <strain evidence="6 7">PMF1</strain>
    </source>
</reference>
<dbReference type="SUPFAM" id="SSF51998">
    <property type="entry name" value="PFL-like glycyl radical enzymes"/>
    <property type="match status" value="1"/>
</dbReference>
<dbReference type="PANTHER" id="PTHR21075:SF0">
    <property type="entry name" value="ANAEROBIC RIBONUCLEOSIDE-TRIPHOSPHATE REDUCTASE"/>
    <property type="match status" value="1"/>
</dbReference>
<name>A0A4P6M026_9FIRM</name>
<gene>
    <name evidence="6" type="primary">nrdD_1</name>
    <name evidence="6" type="ORF">PMF13cell1_02447</name>
</gene>
<dbReference type="PROSITE" id="PS51161">
    <property type="entry name" value="ATP_CONE"/>
    <property type="match status" value="1"/>
</dbReference>
<organism evidence="6 7">
    <name type="scientific">Blautia producta</name>
    <dbReference type="NCBI Taxonomy" id="33035"/>
    <lineage>
        <taxon>Bacteria</taxon>
        <taxon>Bacillati</taxon>
        <taxon>Bacillota</taxon>
        <taxon>Clostridia</taxon>
        <taxon>Lachnospirales</taxon>
        <taxon>Lachnospiraceae</taxon>
        <taxon>Blautia</taxon>
    </lineage>
</organism>
<dbReference type="CDD" id="cd01675">
    <property type="entry name" value="RNR_III"/>
    <property type="match status" value="1"/>
</dbReference>
<evidence type="ECO:0000256" key="2">
    <source>
        <dbReference type="ARBA" id="ARBA00022840"/>
    </source>
</evidence>
<dbReference type="GO" id="GO:0008998">
    <property type="term" value="F:ribonucleoside-triphosphate reductase (thioredoxin) activity"/>
    <property type="evidence" value="ECO:0007669"/>
    <property type="project" value="UniProtKB-EC"/>
</dbReference>
<evidence type="ECO:0000256" key="3">
    <source>
        <dbReference type="PROSITE-ProRule" id="PRU00492"/>
    </source>
</evidence>
<dbReference type="PANTHER" id="PTHR21075">
    <property type="entry name" value="ANAEROBIC RIBONUCLEOSIDE-TRIPHOSPHATE REDUCTASE"/>
    <property type="match status" value="1"/>
</dbReference>
<dbReference type="EMBL" id="CP035945">
    <property type="protein sequence ID" value="QBE96900.1"/>
    <property type="molecule type" value="Genomic_DNA"/>
</dbReference>
<evidence type="ECO:0000313" key="7">
    <source>
        <dbReference type="Proteomes" id="UP000289794"/>
    </source>
</evidence>
<dbReference type="Gene3D" id="3.20.70.20">
    <property type="match status" value="1"/>
</dbReference>
<accession>A0A4P6M026</accession>
<dbReference type="NCBIfam" id="TIGR02487">
    <property type="entry name" value="NrdD"/>
    <property type="match status" value="1"/>
</dbReference>
<dbReference type="EC" id="1.17.4.2" evidence="6"/>
<keyword evidence="2 3" id="KW-0067">ATP-binding</keyword>
<keyword evidence="4" id="KW-0175">Coiled coil</keyword>
<dbReference type="GO" id="GO:0031250">
    <property type="term" value="C:anaerobic ribonucleoside-triphosphate reductase complex"/>
    <property type="evidence" value="ECO:0007669"/>
    <property type="project" value="TreeGrafter"/>
</dbReference>
<evidence type="ECO:0000256" key="4">
    <source>
        <dbReference type="SAM" id="Coils"/>
    </source>
</evidence>
<feature type="domain" description="ATP-cone" evidence="5">
    <location>
        <begin position="2"/>
        <end position="95"/>
    </location>
</feature>
<dbReference type="KEGG" id="bpro:PMF13cell1_02447"/>
<proteinExistence type="predicted"/>